<evidence type="ECO:0008006" key="6">
    <source>
        <dbReference type="Google" id="ProtNLM"/>
    </source>
</evidence>
<dbReference type="Proteomes" id="UP000016658">
    <property type="component" value="Unassembled WGS sequence"/>
</dbReference>
<keyword evidence="3" id="KW-0732">Signal</keyword>
<keyword evidence="2" id="KW-0472">Membrane</keyword>
<protein>
    <recommendedName>
        <fullName evidence="6">LPXTG-motif protein cell wall anchor domain protein</fullName>
    </recommendedName>
</protein>
<feature type="signal peptide" evidence="3">
    <location>
        <begin position="1"/>
        <end position="32"/>
    </location>
</feature>
<accession>U2PTW3</accession>
<feature type="chain" id="PRO_5004632810" description="LPXTG-motif protein cell wall anchor domain protein" evidence="3">
    <location>
        <begin position="33"/>
        <end position="600"/>
    </location>
</feature>
<comment type="caution">
    <text evidence="4">The sequence shown here is derived from an EMBL/GenBank/DDBJ whole genome shotgun (WGS) entry which is preliminary data.</text>
</comment>
<feature type="compositionally biased region" description="Basic and acidic residues" evidence="1">
    <location>
        <begin position="547"/>
        <end position="565"/>
    </location>
</feature>
<proteinExistence type="predicted"/>
<dbReference type="PROSITE" id="PS51257">
    <property type="entry name" value="PROKAR_LIPOPROTEIN"/>
    <property type="match status" value="1"/>
</dbReference>
<reference evidence="4 5" key="1">
    <citation type="submission" date="2013-06" db="EMBL/GenBank/DDBJ databases">
        <authorList>
            <person name="Weinstock G."/>
            <person name="Sodergren E."/>
            <person name="Lobos E.A."/>
            <person name="Fulton L."/>
            <person name="Fulton R."/>
            <person name="Courtney L."/>
            <person name="Fronick C."/>
            <person name="O'Laughlin M."/>
            <person name="Godfrey J."/>
            <person name="Wilson R.M."/>
            <person name="Miner T."/>
            <person name="Farmer C."/>
            <person name="Delehaunty K."/>
            <person name="Cordes M."/>
            <person name="Minx P."/>
            <person name="Tomlinson C."/>
            <person name="Chen J."/>
            <person name="Wollam A."/>
            <person name="Pepin K.H."/>
            <person name="Bhonagiri V."/>
            <person name="Zhang X."/>
            <person name="Warren W."/>
            <person name="Mitreva M."/>
            <person name="Mardis E.R."/>
            <person name="Wilson R.K."/>
        </authorList>
    </citation>
    <scope>NUCLEOTIDE SEQUENCE [LARGE SCALE GENOMIC DNA]</scope>
    <source>
        <strain evidence="4 5">ATCC 27803</strain>
    </source>
</reference>
<evidence type="ECO:0000313" key="5">
    <source>
        <dbReference type="Proteomes" id="UP000016658"/>
    </source>
</evidence>
<feature type="transmembrane region" description="Helical" evidence="2">
    <location>
        <begin position="571"/>
        <end position="595"/>
    </location>
</feature>
<evidence type="ECO:0000256" key="1">
    <source>
        <dbReference type="SAM" id="MobiDB-lite"/>
    </source>
</evidence>
<keyword evidence="2" id="KW-1133">Transmembrane helix</keyword>
<evidence type="ECO:0000256" key="2">
    <source>
        <dbReference type="SAM" id="Phobius"/>
    </source>
</evidence>
<feature type="region of interest" description="Disordered" evidence="1">
    <location>
        <begin position="34"/>
        <end position="71"/>
    </location>
</feature>
<dbReference type="RefSeq" id="WP_035403444.1">
    <property type="nucleotide sequence ID" value="NZ_KI271046.1"/>
</dbReference>
<feature type="region of interest" description="Disordered" evidence="1">
    <location>
        <begin position="537"/>
        <end position="568"/>
    </location>
</feature>
<gene>
    <name evidence="4" type="ORF">HMPREF0367_00151</name>
</gene>
<name>U2PTW3_9FIRM</name>
<dbReference type="AlphaFoldDB" id="U2PTW3"/>
<evidence type="ECO:0000313" key="4">
    <source>
        <dbReference type="EMBL" id="ERK47214.1"/>
    </source>
</evidence>
<sequence length="600" mass="65347">MNKKLVLTGKAVLSTVMASTMACSMLSTNILAQEPEVVPEEETTVEKTPVEEEPTETPEEATGGNEETTPSNAITTNEIVDTPTTYSFPSGYDDAWTEQQLRDEIQRLLNEAASLYEENKYRPSTENDYITKKATAEAALADTTLAKDKLAWQAYYMSNCIKAMNTAQNVLSESAKQIVIINKEVAKLNPSEYQLDPWEALTSALSKSIGRVNGNASKDYSEDLANIKTLYDTVLASKVDENLVTLRDYVAICDEIVASQKTDDAVNYDSNTWRTFINALNEAKAEIEKGSTTIDVEVFNKLYSALESAKNALVPISSEDSEGKETGVADYWSKARTYGGHVFVAGEKINGDGTTTLYINWVNDGINPITGEQEKSLDKSFISQHDNNLGIYAMVNRNDFGTSYNNWVKKFRELSADEVMNGFTGYEITVNTGDKVIIGIGNRESSFYGTFSAGVYQTKTPDTTAPEVKVSYSTVDKTEGPVTVTITADEPIQDIPGWTRVSENVLKKDYTVNTNESVDVLDLAGNVRTVSVTVSNIVKPSDPSGTGEDKNQGTDTKKEDSKKTDGTNTGVFVGTGLFAGSATAAAAGASLLAFLKKRKK</sequence>
<feature type="compositionally biased region" description="Low complexity" evidence="1">
    <location>
        <begin position="60"/>
        <end position="70"/>
    </location>
</feature>
<keyword evidence="2" id="KW-0812">Transmembrane</keyword>
<evidence type="ECO:0000256" key="3">
    <source>
        <dbReference type="SAM" id="SignalP"/>
    </source>
</evidence>
<dbReference type="HOGENOM" id="CLU_454735_0_0_9"/>
<organism evidence="4 5">
    <name type="scientific">Faecalitalea cylindroides ATCC 27803</name>
    <dbReference type="NCBI Taxonomy" id="649755"/>
    <lineage>
        <taxon>Bacteria</taxon>
        <taxon>Bacillati</taxon>
        <taxon>Bacillota</taxon>
        <taxon>Erysipelotrichia</taxon>
        <taxon>Erysipelotrichales</taxon>
        <taxon>Erysipelotrichaceae</taxon>
        <taxon>Faecalitalea</taxon>
    </lineage>
</organism>
<dbReference type="EMBL" id="AWVI01000008">
    <property type="protein sequence ID" value="ERK47214.1"/>
    <property type="molecule type" value="Genomic_DNA"/>
</dbReference>